<dbReference type="InterPro" id="IPR050964">
    <property type="entry name" value="Striated_Muscle_Regulatory"/>
</dbReference>
<dbReference type="InterPro" id="IPR003598">
    <property type="entry name" value="Ig_sub2"/>
</dbReference>
<dbReference type="InterPro" id="IPR007110">
    <property type="entry name" value="Ig-like_dom"/>
</dbReference>
<dbReference type="PANTHER" id="PTHR13817:SF165">
    <property type="entry name" value="HEMICENTIN 2"/>
    <property type="match status" value="1"/>
</dbReference>
<dbReference type="InterPro" id="IPR013783">
    <property type="entry name" value="Ig-like_fold"/>
</dbReference>
<dbReference type="Proteomes" id="UP000694580">
    <property type="component" value="Chromosome 9"/>
</dbReference>
<accession>A0AAY4EXA8</accession>
<dbReference type="PROSITE" id="PS50835">
    <property type="entry name" value="IG_LIKE"/>
    <property type="match status" value="2"/>
</dbReference>
<dbReference type="SMART" id="SM00409">
    <property type="entry name" value="IG"/>
    <property type="match status" value="2"/>
</dbReference>
<evidence type="ECO:0000259" key="3">
    <source>
        <dbReference type="PROSITE" id="PS50835"/>
    </source>
</evidence>
<dbReference type="InterPro" id="IPR013098">
    <property type="entry name" value="Ig_I-set"/>
</dbReference>
<name>A0AAY4EXA8_9TELE</name>
<dbReference type="Pfam" id="PF07679">
    <property type="entry name" value="I-set"/>
    <property type="match status" value="2"/>
</dbReference>
<dbReference type="GO" id="GO:0055013">
    <property type="term" value="P:cardiac muscle cell development"/>
    <property type="evidence" value="ECO:0007669"/>
    <property type="project" value="UniProtKB-ARBA"/>
</dbReference>
<evidence type="ECO:0000256" key="2">
    <source>
        <dbReference type="ARBA" id="ARBA00023319"/>
    </source>
</evidence>
<dbReference type="CDD" id="cd00096">
    <property type="entry name" value="Ig"/>
    <property type="match status" value="1"/>
</dbReference>
<dbReference type="PANTHER" id="PTHR13817">
    <property type="entry name" value="TITIN"/>
    <property type="match status" value="1"/>
</dbReference>
<feature type="domain" description="Ig-like" evidence="3">
    <location>
        <begin position="133"/>
        <end position="222"/>
    </location>
</feature>
<reference evidence="4 5" key="1">
    <citation type="submission" date="2020-06" db="EMBL/GenBank/DDBJ databases">
        <authorList>
            <consortium name="Wellcome Sanger Institute Data Sharing"/>
        </authorList>
    </citation>
    <scope>NUCLEOTIDE SEQUENCE [LARGE SCALE GENOMIC DNA]</scope>
</reference>
<dbReference type="AlphaFoldDB" id="A0AAY4EXA8"/>
<dbReference type="Gene3D" id="2.60.40.10">
    <property type="entry name" value="Immunoglobulins"/>
    <property type="match status" value="3"/>
</dbReference>
<keyword evidence="5" id="KW-1185">Reference proteome</keyword>
<keyword evidence="2" id="KW-0393">Immunoglobulin domain</keyword>
<reference evidence="4" key="2">
    <citation type="submission" date="2025-08" db="UniProtKB">
        <authorList>
            <consortium name="Ensembl"/>
        </authorList>
    </citation>
    <scope>IDENTIFICATION</scope>
</reference>
<keyword evidence="1" id="KW-0677">Repeat</keyword>
<dbReference type="InterPro" id="IPR003599">
    <property type="entry name" value="Ig_sub"/>
</dbReference>
<dbReference type="Ensembl" id="ENSDCDT00010072841.1">
    <property type="protein sequence ID" value="ENSDCDP00010062058.1"/>
    <property type="gene ID" value="ENSDCDG00010034146.1"/>
</dbReference>
<reference evidence="4" key="3">
    <citation type="submission" date="2025-09" db="UniProtKB">
        <authorList>
            <consortium name="Ensembl"/>
        </authorList>
    </citation>
    <scope>IDENTIFICATION</scope>
</reference>
<proteinExistence type="predicted"/>
<dbReference type="FunFam" id="2.60.40.10:FF:000022">
    <property type="entry name" value="Cardiac titin"/>
    <property type="match status" value="1"/>
</dbReference>
<dbReference type="SMART" id="SM00408">
    <property type="entry name" value="IGc2"/>
    <property type="match status" value="2"/>
</dbReference>
<dbReference type="GO" id="GO:0003007">
    <property type="term" value="P:heart morphogenesis"/>
    <property type="evidence" value="ECO:0007669"/>
    <property type="project" value="UniProtKB-ARBA"/>
</dbReference>
<feature type="domain" description="Ig-like" evidence="3">
    <location>
        <begin position="1"/>
        <end position="85"/>
    </location>
</feature>
<dbReference type="SUPFAM" id="SSF48726">
    <property type="entry name" value="Immunoglobulin"/>
    <property type="match status" value="3"/>
</dbReference>
<organism evidence="4 5">
    <name type="scientific">Denticeps clupeoides</name>
    <name type="common">denticle herring</name>
    <dbReference type="NCBI Taxonomy" id="299321"/>
    <lineage>
        <taxon>Eukaryota</taxon>
        <taxon>Metazoa</taxon>
        <taxon>Chordata</taxon>
        <taxon>Craniata</taxon>
        <taxon>Vertebrata</taxon>
        <taxon>Euteleostomi</taxon>
        <taxon>Actinopterygii</taxon>
        <taxon>Neopterygii</taxon>
        <taxon>Teleostei</taxon>
        <taxon>Clupei</taxon>
        <taxon>Clupeiformes</taxon>
        <taxon>Denticipitoidei</taxon>
        <taxon>Denticipitidae</taxon>
        <taxon>Denticeps</taxon>
    </lineage>
</organism>
<sequence>QDVVPGSTVVLKSAYSGTAPFKVKWFKGETEITTGGTRFIKKETSASTLELHSVKPSDSAEYACEVSNDKCQMAFTGSAATLNLSNCSLDDSGSFVCMASNEAGSDRCSCVVTVKGTFNTAAMTVDLPLFSEPANIVEPAKSISVTVGDPATFECRLSGSKVLLPKWSKNGKELTSGKKYKLQCTDKSSVLKILSTEKNDSGEYFFEVSNDVGRATCEAVLTVLGLFILPFS</sequence>
<dbReference type="GeneTree" id="ENSGT00980000199321"/>
<dbReference type="InterPro" id="IPR036179">
    <property type="entry name" value="Ig-like_dom_sf"/>
</dbReference>
<dbReference type="FunFam" id="2.60.40.10:FF:000107">
    <property type="entry name" value="Myosin, light chain kinase a"/>
    <property type="match status" value="1"/>
</dbReference>
<evidence type="ECO:0000313" key="4">
    <source>
        <dbReference type="Ensembl" id="ENSDCDP00010062058.1"/>
    </source>
</evidence>
<evidence type="ECO:0000256" key="1">
    <source>
        <dbReference type="ARBA" id="ARBA00022737"/>
    </source>
</evidence>
<protein>
    <recommendedName>
        <fullName evidence="3">Ig-like domain-containing protein</fullName>
    </recommendedName>
</protein>
<evidence type="ECO:0000313" key="5">
    <source>
        <dbReference type="Proteomes" id="UP000694580"/>
    </source>
</evidence>